<keyword evidence="4 14" id="KW-0723">Serine/threonine-protein kinase</keyword>
<feature type="binding site" evidence="13">
    <location>
        <position position="93"/>
    </location>
    <ligand>
        <name>ATP</name>
        <dbReference type="ChEBI" id="CHEBI:30616"/>
    </ligand>
</feature>
<dbReference type="GO" id="GO:0004674">
    <property type="term" value="F:protein serine/threonine kinase activity"/>
    <property type="evidence" value="ECO:0007669"/>
    <property type="project" value="UniProtKB-KW"/>
</dbReference>
<keyword evidence="5" id="KW-0597">Phosphoprotein</keyword>
<evidence type="ECO:0000313" key="17">
    <source>
        <dbReference type="Proteomes" id="UP000593561"/>
    </source>
</evidence>
<comment type="catalytic activity">
    <reaction evidence="12">
        <text>L-seryl-[protein] + ATP = O-phospho-L-seryl-[protein] + ADP + H(+)</text>
        <dbReference type="Rhea" id="RHEA:17989"/>
        <dbReference type="Rhea" id="RHEA-COMP:9863"/>
        <dbReference type="Rhea" id="RHEA-COMP:11604"/>
        <dbReference type="ChEBI" id="CHEBI:15378"/>
        <dbReference type="ChEBI" id="CHEBI:29999"/>
        <dbReference type="ChEBI" id="CHEBI:30616"/>
        <dbReference type="ChEBI" id="CHEBI:83421"/>
        <dbReference type="ChEBI" id="CHEBI:456216"/>
        <dbReference type="EC" id="2.7.11.1"/>
    </reaction>
</comment>
<keyword evidence="8" id="KW-0418">Kinase</keyword>
<feature type="domain" description="Protein kinase" evidence="15">
    <location>
        <begin position="64"/>
        <end position="355"/>
    </location>
</feature>
<dbReference type="Gene3D" id="3.30.200.20">
    <property type="entry name" value="Phosphorylase Kinase, domain 1"/>
    <property type="match status" value="1"/>
</dbReference>
<reference evidence="16 17" key="1">
    <citation type="journal article" date="2019" name="Genome Biol. Evol.">
        <title>Insights into the evolution of the New World diploid cottons (Gossypium, subgenus Houzingenia) based on genome sequencing.</title>
        <authorList>
            <person name="Grover C.E."/>
            <person name="Arick M.A. 2nd"/>
            <person name="Thrash A."/>
            <person name="Conover J.L."/>
            <person name="Sanders W.S."/>
            <person name="Peterson D.G."/>
            <person name="Frelichowski J.E."/>
            <person name="Scheffler J.A."/>
            <person name="Scheffler B.E."/>
            <person name="Wendel J.F."/>
        </authorList>
    </citation>
    <scope>NUCLEOTIDE SEQUENCE [LARGE SCALE GENOMIC DNA]</scope>
    <source>
        <strain evidence="16">27</strain>
        <tissue evidence="16">Leaf</tissue>
    </source>
</reference>
<name>A0A7J8SYH0_GOSDV</name>
<dbReference type="PROSITE" id="PS00107">
    <property type="entry name" value="PROTEIN_KINASE_ATP"/>
    <property type="match status" value="1"/>
</dbReference>
<dbReference type="InterPro" id="IPR008271">
    <property type="entry name" value="Ser/Thr_kinase_AS"/>
</dbReference>
<dbReference type="PIRSF" id="PIRSF000654">
    <property type="entry name" value="Integrin-linked_kinase"/>
    <property type="match status" value="1"/>
</dbReference>
<evidence type="ECO:0000256" key="9">
    <source>
        <dbReference type="ARBA" id="ARBA00022840"/>
    </source>
</evidence>
<evidence type="ECO:0000256" key="12">
    <source>
        <dbReference type="ARBA" id="ARBA00048679"/>
    </source>
</evidence>
<comment type="similarity">
    <text evidence="14">Belongs to the protein kinase superfamily.</text>
</comment>
<dbReference type="SUPFAM" id="SSF56112">
    <property type="entry name" value="Protein kinase-like (PK-like)"/>
    <property type="match status" value="1"/>
</dbReference>
<evidence type="ECO:0000256" key="11">
    <source>
        <dbReference type="ARBA" id="ARBA00047899"/>
    </source>
</evidence>
<dbReference type="GO" id="GO:0005524">
    <property type="term" value="F:ATP binding"/>
    <property type="evidence" value="ECO:0007669"/>
    <property type="project" value="UniProtKB-UniRule"/>
</dbReference>
<dbReference type="FunFam" id="1.10.510.10:FF:000395">
    <property type="entry name" value="receptor-like serine/threonine-protein kinase NCRK"/>
    <property type="match status" value="1"/>
</dbReference>
<protein>
    <recommendedName>
        <fullName evidence="2">non-specific serine/threonine protein kinase</fullName>
        <ecNumber evidence="2">2.7.11.1</ecNumber>
    </recommendedName>
</protein>
<evidence type="ECO:0000256" key="10">
    <source>
        <dbReference type="ARBA" id="ARBA00023136"/>
    </source>
</evidence>
<organism evidence="16 17">
    <name type="scientific">Gossypium davidsonii</name>
    <name type="common">Davidson's cotton</name>
    <name type="synonym">Gossypium klotzschianum subsp. davidsonii</name>
    <dbReference type="NCBI Taxonomy" id="34287"/>
    <lineage>
        <taxon>Eukaryota</taxon>
        <taxon>Viridiplantae</taxon>
        <taxon>Streptophyta</taxon>
        <taxon>Embryophyta</taxon>
        <taxon>Tracheophyta</taxon>
        <taxon>Spermatophyta</taxon>
        <taxon>Magnoliopsida</taxon>
        <taxon>eudicotyledons</taxon>
        <taxon>Gunneridae</taxon>
        <taxon>Pentapetalae</taxon>
        <taxon>rosids</taxon>
        <taxon>malvids</taxon>
        <taxon>Malvales</taxon>
        <taxon>Malvaceae</taxon>
        <taxon>Malvoideae</taxon>
        <taxon>Gossypium</taxon>
    </lineage>
</organism>
<evidence type="ECO:0000256" key="6">
    <source>
        <dbReference type="ARBA" id="ARBA00022679"/>
    </source>
</evidence>
<sequence length="369" mass="41573">MPFGLVSAWNKRRRSKSQDHTDPWVYKPVECWQIDENHASRPMKRRHGSSVFTLKEMEEATGCFSDENLLGKGGFGRVYKGTLRSGEVVAIKKMDLPAFKEAEGEREFRVEVDILSRLDHPNLVSLIGYCADGKHRFLVYEYMQKGNLQDHLNENNFVTVTTIGIGETKMDWPSRLKVALGAARGLAYLHSSSAVGISIVHRDFKSTNVLLNANFEAKISDFGLAKLMPEGHDIYVTARVLGTFGYFDPEYTSTGKLTLRSDVYAFGVVLLELLTGRRAVDINQGPNDQNLVLQVRHILNDRKKLRKVIDPEMAQSSYTIESIAMFANLASRCVRVESGERPSMPECVRELQLIFSTNAKGLGMGFRMR</sequence>
<keyword evidence="10" id="KW-0472">Membrane</keyword>
<evidence type="ECO:0000256" key="7">
    <source>
        <dbReference type="ARBA" id="ARBA00022741"/>
    </source>
</evidence>
<evidence type="ECO:0000256" key="13">
    <source>
        <dbReference type="PROSITE-ProRule" id="PRU10141"/>
    </source>
</evidence>
<comment type="subcellular location">
    <subcellularLocation>
        <location evidence="1">Cell membrane</location>
    </subcellularLocation>
</comment>
<evidence type="ECO:0000256" key="4">
    <source>
        <dbReference type="ARBA" id="ARBA00022527"/>
    </source>
</evidence>
<proteinExistence type="inferred from homology"/>
<dbReference type="FunFam" id="3.30.200.20:FF:000178">
    <property type="entry name" value="serine/threonine-protein kinase PBS1-like"/>
    <property type="match status" value="1"/>
</dbReference>
<dbReference type="InterPro" id="IPR000719">
    <property type="entry name" value="Prot_kinase_dom"/>
</dbReference>
<dbReference type="GO" id="GO:0005886">
    <property type="term" value="C:plasma membrane"/>
    <property type="evidence" value="ECO:0007669"/>
    <property type="project" value="UniProtKB-SubCell"/>
</dbReference>
<dbReference type="InterPro" id="IPR011009">
    <property type="entry name" value="Kinase-like_dom_sf"/>
</dbReference>
<evidence type="ECO:0000256" key="5">
    <source>
        <dbReference type="ARBA" id="ARBA00022553"/>
    </source>
</evidence>
<dbReference type="InterPro" id="IPR017441">
    <property type="entry name" value="Protein_kinase_ATP_BS"/>
</dbReference>
<evidence type="ECO:0000256" key="1">
    <source>
        <dbReference type="ARBA" id="ARBA00004236"/>
    </source>
</evidence>
<keyword evidence="3" id="KW-1003">Cell membrane</keyword>
<comment type="caution">
    <text evidence="16">The sequence shown here is derived from an EMBL/GenBank/DDBJ whole genome shotgun (WGS) entry which is preliminary data.</text>
</comment>
<dbReference type="EMBL" id="JABFAC010000012">
    <property type="protein sequence ID" value="MBA0631188.1"/>
    <property type="molecule type" value="Genomic_DNA"/>
</dbReference>
<evidence type="ECO:0000256" key="3">
    <source>
        <dbReference type="ARBA" id="ARBA00022475"/>
    </source>
</evidence>
<dbReference type="PANTHER" id="PTHR47989:SF47">
    <property type="entry name" value="SERINE_THREONINE-PROTEIN KINASE PBL28-RELATED"/>
    <property type="match status" value="1"/>
</dbReference>
<dbReference type="Proteomes" id="UP000593561">
    <property type="component" value="Unassembled WGS sequence"/>
</dbReference>
<keyword evidence="6" id="KW-0808">Transferase</keyword>
<dbReference type="PROSITE" id="PS00108">
    <property type="entry name" value="PROTEIN_KINASE_ST"/>
    <property type="match status" value="1"/>
</dbReference>
<dbReference type="CDD" id="cd14066">
    <property type="entry name" value="STKc_IRAK"/>
    <property type="match status" value="1"/>
</dbReference>
<evidence type="ECO:0000256" key="8">
    <source>
        <dbReference type="ARBA" id="ARBA00022777"/>
    </source>
</evidence>
<evidence type="ECO:0000259" key="15">
    <source>
        <dbReference type="PROSITE" id="PS50011"/>
    </source>
</evidence>
<accession>A0A7J8SYH0</accession>
<dbReference type="Gene3D" id="1.10.510.10">
    <property type="entry name" value="Transferase(Phosphotransferase) domain 1"/>
    <property type="match status" value="1"/>
</dbReference>
<dbReference type="Pfam" id="PF00069">
    <property type="entry name" value="Pkinase"/>
    <property type="match status" value="1"/>
</dbReference>
<dbReference type="EC" id="2.7.11.1" evidence="2"/>
<evidence type="ECO:0000256" key="14">
    <source>
        <dbReference type="RuleBase" id="RU000304"/>
    </source>
</evidence>
<comment type="catalytic activity">
    <reaction evidence="11">
        <text>L-threonyl-[protein] + ATP = O-phospho-L-threonyl-[protein] + ADP + H(+)</text>
        <dbReference type="Rhea" id="RHEA:46608"/>
        <dbReference type="Rhea" id="RHEA-COMP:11060"/>
        <dbReference type="Rhea" id="RHEA-COMP:11605"/>
        <dbReference type="ChEBI" id="CHEBI:15378"/>
        <dbReference type="ChEBI" id="CHEBI:30013"/>
        <dbReference type="ChEBI" id="CHEBI:30616"/>
        <dbReference type="ChEBI" id="CHEBI:61977"/>
        <dbReference type="ChEBI" id="CHEBI:456216"/>
        <dbReference type="EC" id="2.7.11.1"/>
    </reaction>
</comment>
<gene>
    <name evidence="16" type="ORF">Godav_003203</name>
</gene>
<dbReference type="PROSITE" id="PS50011">
    <property type="entry name" value="PROTEIN_KINASE_DOM"/>
    <property type="match status" value="1"/>
</dbReference>
<dbReference type="AlphaFoldDB" id="A0A7J8SYH0"/>
<keyword evidence="9 13" id="KW-0067">ATP-binding</keyword>
<keyword evidence="7 13" id="KW-0547">Nucleotide-binding</keyword>
<keyword evidence="17" id="KW-1185">Reference proteome</keyword>
<evidence type="ECO:0000256" key="2">
    <source>
        <dbReference type="ARBA" id="ARBA00012513"/>
    </source>
</evidence>
<evidence type="ECO:0000313" key="16">
    <source>
        <dbReference type="EMBL" id="MBA0631188.1"/>
    </source>
</evidence>
<dbReference type="PANTHER" id="PTHR47989">
    <property type="entry name" value="OS01G0750732 PROTEIN"/>
    <property type="match status" value="1"/>
</dbReference>